<keyword evidence="1" id="KW-0812">Transmembrane</keyword>
<feature type="transmembrane region" description="Helical" evidence="1">
    <location>
        <begin position="12"/>
        <end position="31"/>
    </location>
</feature>
<dbReference type="Proteomes" id="UP000195950">
    <property type="component" value="Unassembled WGS sequence"/>
</dbReference>
<reference evidence="2 4" key="1">
    <citation type="submission" date="2015-09" db="EMBL/GenBank/DDBJ databases">
        <authorList>
            <consortium name="Pathogen Informatics"/>
        </authorList>
    </citation>
    <scope>NUCLEOTIDE SEQUENCE [LARGE SCALE GENOMIC DNA]</scope>
    <source>
        <strain evidence="2 4">2789STDY5608872</strain>
    </source>
</reference>
<organism evidence="2 4">
    <name type="scientific">Parabacteroides distasonis</name>
    <dbReference type="NCBI Taxonomy" id="823"/>
    <lineage>
        <taxon>Bacteria</taxon>
        <taxon>Pseudomonadati</taxon>
        <taxon>Bacteroidota</taxon>
        <taxon>Bacteroidia</taxon>
        <taxon>Bacteroidales</taxon>
        <taxon>Tannerellaceae</taxon>
        <taxon>Parabacteroides</taxon>
    </lineage>
</organism>
<keyword evidence="1" id="KW-1133">Transmembrane helix</keyword>
<sequence>MREKMKQRIVQYVVLMAGILALLSVVIPHHHHRDGMPCYQSLTAEQAHGDKSTDTHDCGCDGHNLAYFSTHISHFMDGDVDIHLMPLLVLFDYIYPPEPAFCGQLLDHENAPYIESLHDTWIVSASGLRAPPMS</sequence>
<evidence type="ECO:0000256" key="1">
    <source>
        <dbReference type="SAM" id="Phobius"/>
    </source>
</evidence>
<dbReference type="RefSeq" id="WP_005866454.1">
    <property type="nucleotide sequence ID" value="NZ_CAXSKO010000007.1"/>
</dbReference>
<name>A0A173R4W3_PARDI</name>
<dbReference type="InterPro" id="IPR046660">
    <property type="entry name" value="DUF6769"/>
</dbReference>
<dbReference type="Proteomes" id="UP000095591">
    <property type="component" value="Unassembled WGS sequence"/>
</dbReference>
<reference evidence="3" key="3">
    <citation type="journal article" date="2018" name="BMC Genomics">
        <title>Whole genome sequencing and function prediction of 133 gut anaerobes isolated from chicken caecum in pure cultures.</title>
        <authorList>
            <person name="Medvecky M."/>
            <person name="Cejkova D."/>
            <person name="Polansky O."/>
            <person name="Karasova D."/>
            <person name="Kubasova T."/>
            <person name="Cizek A."/>
            <person name="Rychlik I."/>
        </authorList>
    </citation>
    <scope>NUCLEOTIDE SEQUENCE</scope>
    <source>
        <strain evidence="3">An199</strain>
    </source>
</reference>
<dbReference type="EMBL" id="NFJX01000035">
    <property type="protein sequence ID" value="OUP13935.1"/>
    <property type="molecule type" value="Genomic_DNA"/>
</dbReference>
<dbReference type="Pfam" id="PF20558">
    <property type="entry name" value="DUF6769"/>
    <property type="match status" value="1"/>
</dbReference>
<dbReference type="EMBL" id="CYXP01000001">
    <property type="protein sequence ID" value="CUM72940.1"/>
    <property type="molecule type" value="Genomic_DNA"/>
</dbReference>
<dbReference type="AlphaFoldDB" id="A0A173R4W3"/>
<evidence type="ECO:0000313" key="4">
    <source>
        <dbReference type="Proteomes" id="UP000095591"/>
    </source>
</evidence>
<protein>
    <submittedName>
        <fullName evidence="2">Uncharacterized protein</fullName>
    </submittedName>
</protein>
<keyword evidence="1" id="KW-0472">Membrane</keyword>
<accession>A0A173R4W3</accession>
<proteinExistence type="predicted"/>
<evidence type="ECO:0000313" key="2">
    <source>
        <dbReference type="EMBL" id="CUM72940.1"/>
    </source>
</evidence>
<reference evidence="5" key="2">
    <citation type="submission" date="2017-04" db="EMBL/GenBank/DDBJ databases">
        <title>Function of individual gut microbiota members based on whole genome sequencing of pure cultures obtained from chicken caecum.</title>
        <authorList>
            <person name="Medvecky M."/>
            <person name="Cejkova D."/>
            <person name="Polansky O."/>
            <person name="Karasova D."/>
            <person name="Kubasova T."/>
            <person name="Cizek A."/>
            <person name="Rychlik I."/>
        </authorList>
    </citation>
    <scope>NUCLEOTIDE SEQUENCE [LARGE SCALE GENOMIC DNA]</scope>
    <source>
        <strain evidence="5">An199</strain>
    </source>
</reference>
<gene>
    <name evidence="3" type="ORF">B5F32_20650</name>
    <name evidence="2" type="ORF">ERS852429_00250</name>
</gene>
<evidence type="ECO:0000313" key="5">
    <source>
        <dbReference type="Proteomes" id="UP000195950"/>
    </source>
</evidence>
<evidence type="ECO:0000313" key="3">
    <source>
        <dbReference type="EMBL" id="OUP13935.1"/>
    </source>
</evidence>